<dbReference type="InterPro" id="IPR010985">
    <property type="entry name" value="Ribbon_hlx_hlx"/>
</dbReference>
<dbReference type="Gene3D" id="1.10.1220.10">
    <property type="entry name" value="Met repressor-like"/>
    <property type="match status" value="1"/>
</dbReference>
<comment type="caution">
    <text evidence="1">The sequence shown here is derived from an EMBL/GenBank/DDBJ whole genome shotgun (WGS) entry which is preliminary data.</text>
</comment>
<dbReference type="GO" id="GO:0006355">
    <property type="term" value="P:regulation of DNA-templated transcription"/>
    <property type="evidence" value="ECO:0007669"/>
    <property type="project" value="InterPro"/>
</dbReference>
<protein>
    <recommendedName>
        <fullName evidence="2">CopG-like ribbon-helix-helix domain-containing protein</fullName>
    </recommendedName>
</protein>
<sequence>MPLLQVRDCPEDIYKKVTLAAKRKNRTIGQQIIALLEKGLGQEQPNIERRKQVLERIKARKVAEDIKKVDTVALIREDRDR</sequence>
<dbReference type="InterPro" id="IPR013321">
    <property type="entry name" value="Arc_rbn_hlx_hlx"/>
</dbReference>
<evidence type="ECO:0000313" key="1">
    <source>
        <dbReference type="EMBL" id="MPN39301.1"/>
    </source>
</evidence>
<dbReference type="SUPFAM" id="SSF47598">
    <property type="entry name" value="Ribbon-helix-helix"/>
    <property type="match status" value="1"/>
</dbReference>
<organism evidence="1">
    <name type="scientific">bioreactor metagenome</name>
    <dbReference type="NCBI Taxonomy" id="1076179"/>
    <lineage>
        <taxon>unclassified sequences</taxon>
        <taxon>metagenomes</taxon>
        <taxon>ecological metagenomes</taxon>
    </lineage>
</organism>
<gene>
    <name evidence="1" type="ORF">SDC9_186829</name>
</gene>
<reference evidence="1" key="1">
    <citation type="submission" date="2019-08" db="EMBL/GenBank/DDBJ databases">
        <authorList>
            <person name="Kucharzyk K."/>
            <person name="Murdoch R.W."/>
            <person name="Higgins S."/>
            <person name="Loffler F."/>
        </authorList>
    </citation>
    <scope>NUCLEOTIDE SEQUENCE</scope>
</reference>
<dbReference type="AlphaFoldDB" id="A0A645HJV4"/>
<evidence type="ECO:0008006" key="2">
    <source>
        <dbReference type="Google" id="ProtNLM"/>
    </source>
</evidence>
<proteinExistence type="predicted"/>
<dbReference type="EMBL" id="VSSQ01095037">
    <property type="protein sequence ID" value="MPN39301.1"/>
    <property type="molecule type" value="Genomic_DNA"/>
</dbReference>
<name>A0A645HJV4_9ZZZZ</name>
<accession>A0A645HJV4</accession>